<sequence length="362" mass="37808">MRQISVGSRGCGCRVLIGAGLLSRVGESLRPLVGGGKAVVVTVPPVRELYLQIVLDSMEDAGVEPLVLTVPDGEDAKTPRTYLDVVGSMLDAGAGRDALVVSLGGGCVGDLAGFVASTYMRGVRLVHIPTTLLAQVDSSIGGKSALNHPRAKNLIGSFHQPELVIADTMVLRTLPTKEVRCGLAEVLKYGAILDSELFGILEGKAEEVLGLNEVVLEDVVCRSAEIKARVVAADEMDRGERMLLNFGHTVGHAIEAATGYTGYSHGEAVAIGMAAESRIATRLGMIGDGEAERIVKLATRLGLPTRARGVAADELIWLMHGDKKAQGGRLRFALPDAIGSGSVVEVTDTGLIAEAISGVLGD</sequence>
<evidence type="ECO:0000256" key="6">
    <source>
        <dbReference type="ARBA" id="ARBA00005412"/>
    </source>
</evidence>
<name>A0A444L737_METS7</name>
<dbReference type="EC" id="4.2.3.4" evidence="7 18"/>
<evidence type="ECO:0000256" key="11">
    <source>
        <dbReference type="ARBA" id="ARBA00022723"/>
    </source>
</evidence>
<evidence type="ECO:0000313" key="21">
    <source>
        <dbReference type="EMBL" id="RWX73411.1"/>
    </source>
</evidence>
<organism evidence="21 22">
    <name type="scientific">Methanosuratincola subterraneus</name>
    <dbReference type="NCBI Taxonomy" id="2593994"/>
    <lineage>
        <taxon>Archaea</taxon>
        <taxon>Thermoproteota</taxon>
        <taxon>Methanosuratincolia</taxon>
        <taxon>Candidatus Methanomethylicales</taxon>
        <taxon>Candidatus Methanomethylicaceae</taxon>
        <taxon>Candidatus Methanosuratincola (ex Vanwonterghem et al. 2016)</taxon>
    </lineage>
</organism>
<feature type="binding site" evidence="18">
    <location>
        <position position="143"/>
    </location>
    <ligand>
        <name>NAD(+)</name>
        <dbReference type="ChEBI" id="CHEBI:57540"/>
    </ligand>
</feature>
<comment type="similarity">
    <text evidence="6 18">Belongs to the sugar phosphate cyclases superfamily. Dehydroquinate synthase family.</text>
</comment>
<evidence type="ECO:0000256" key="16">
    <source>
        <dbReference type="ARBA" id="ARBA00023239"/>
    </source>
</evidence>
<keyword evidence="14 18" id="KW-0520">NAD</keyword>
<keyword evidence="13 18" id="KW-0862">Zinc</keyword>
<keyword evidence="17 18" id="KW-0170">Cobalt</keyword>
<dbReference type="GO" id="GO:0009423">
    <property type="term" value="P:chorismate biosynthetic process"/>
    <property type="evidence" value="ECO:0007669"/>
    <property type="project" value="UniProtKB-UniRule"/>
</dbReference>
<dbReference type="NCBIfam" id="TIGR01357">
    <property type="entry name" value="aroB"/>
    <property type="match status" value="1"/>
</dbReference>
<keyword evidence="11 18" id="KW-0479">Metal-binding</keyword>
<feature type="binding site" evidence="18">
    <location>
        <position position="152"/>
    </location>
    <ligand>
        <name>NAD(+)</name>
        <dbReference type="ChEBI" id="CHEBI:57540"/>
    </ligand>
</feature>
<comment type="caution">
    <text evidence="18">Lacks conserved residue(s) required for the propagation of feature annotation.</text>
</comment>
<keyword evidence="10 18" id="KW-0028">Amino-acid biosynthesis</keyword>
<dbReference type="InterPro" id="IPR030960">
    <property type="entry name" value="DHQS/DOIS_N"/>
</dbReference>
<gene>
    <name evidence="18" type="primary">aroB</name>
    <name evidence="21" type="ORF">Metus_1385</name>
</gene>
<protein>
    <recommendedName>
        <fullName evidence="8 18">3-dehydroquinate synthase</fullName>
        <shortName evidence="18">DHQS</shortName>
        <ecNumber evidence="7 18">4.2.3.4</ecNumber>
    </recommendedName>
</protein>
<comment type="cofactor">
    <cofactor evidence="3">
        <name>Zn(2+)</name>
        <dbReference type="ChEBI" id="CHEBI:29105"/>
    </cofactor>
</comment>
<feature type="binding site" evidence="18">
    <location>
        <position position="185"/>
    </location>
    <ligand>
        <name>Zn(2+)</name>
        <dbReference type="ChEBI" id="CHEBI:29105"/>
    </ligand>
</feature>
<evidence type="ECO:0000256" key="18">
    <source>
        <dbReference type="HAMAP-Rule" id="MF_00110"/>
    </source>
</evidence>
<dbReference type="PANTHER" id="PTHR43622:SF7">
    <property type="entry name" value="3-DEHYDROQUINATE SYNTHASE, CHLOROPLASTIC"/>
    <property type="match status" value="1"/>
</dbReference>
<evidence type="ECO:0000256" key="13">
    <source>
        <dbReference type="ARBA" id="ARBA00022833"/>
    </source>
</evidence>
<evidence type="ECO:0000256" key="5">
    <source>
        <dbReference type="ARBA" id="ARBA00004661"/>
    </source>
</evidence>
<dbReference type="EMBL" id="RXGA01000003">
    <property type="protein sequence ID" value="RWX73411.1"/>
    <property type="molecule type" value="Genomic_DNA"/>
</dbReference>
<comment type="catalytic activity">
    <reaction evidence="1 18">
        <text>7-phospho-2-dehydro-3-deoxy-D-arabino-heptonate = 3-dehydroquinate + phosphate</text>
        <dbReference type="Rhea" id="RHEA:21968"/>
        <dbReference type="ChEBI" id="CHEBI:32364"/>
        <dbReference type="ChEBI" id="CHEBI:43474"/>
        <dbReference type="ChEBI" id="CHEBI:58394"/>
        <dbReference type="EC" id="4.2.3.4"/>
    </reaction>
</comment>
<evidence type="ECO:0000256" key="3">
    <source>
        <dbReference type="ARBA" id="ARBA00001947"/>
    </source>
</evidence>
<dbReference type="Pfam" id="PF01761">
    <property type="entry name" value="DHQ_synthase"/>
    <property type="match status" value="1"/>
</dbReference>
<keyword evidence="12 18" id="KW-0547">Nucleotide-binding</keyword>
<dbReference type="Gene3D" id="3.40.50.1970">
    <property type="match status" value="1"/>
</dbReference>
<feature type="binding site" evidence="18">
    <location>
        <begin position="130"/>
        <end position="131"/>
    </location>
    <ligand>
        <name>NAD(+)</name>
        <dbReference type="ChEBI" id="CHEBI:57540"/>
    </ligand>
</feature>
<keyword evidence="9 18" id="KW-0963">Cytoplasm</keyword>
<dbReference type="Gene3D" id="1.20.1090.10">
    <property type="entry name" value="Dehydroquinate synthase-like - alpha domain"/>
    <property type="match status" value="1"/>
</dbReference>
<dbReference type="Proteomes" id="UP000288215">
    <property type="component" value="Unassembled WGS sequence"/>
</dbReference>
<evidence type="ECO:0000256" key="14">
    <source>
        <dbReference type="ARBA" id="ARBA00023027"/>
    </source>
</evidence>
<feature type="domain" description="3-dehydroquinate synthase C-terminal" evidence="20">
    <location>
        <begin position="182"/>
        <end position="325"/>
    </location>
</feature>
<evidence type="ECO:0000256" key="15">
    <source>
        <dbReference type="ARBA" id="ARBA00023141"/>
    </source>
</evidence>
<comment type="cofactor">
    <cofactor evidence="2 18">
        <name>NAD(+)</name>
        <dbReference type="ChEBI" id="CHEBI:57540"/>
    </cofactor>
</comment>
<keyword evidence="16 18" id="KW-0456">Lyase</keyword>
<evidence type="ECO:0000256" key="7">
    <source>
        <dbReference type="ARBA" id="ARBA00013031"/>
    </source>
</evidence>
<evidence type="ECO:0000256" key="8">
    <source>
        <dbReference type="ARBA" id="ARBA00017684"/>
    </source>
</evidence>
<feature type="binding site" evidence="18">
    <location>
        <position position="265"/>
    </location>
    <ligand>
        <name>Zn(2+)</name>
        <dbReference type="ChEBI" id="CHEBI:29105"/>
    </ligand>
</feature>
<dbReference type="PIRSF" id="PIRSF001455">
    <property type="entry name" value="DHQ_synth"/>
    <property type="match status" value="1"/>
</dbReference>
<proteinExistence type="inferred from homology"/>
<comment type="function">
    <text evidence="18">Catalyzes the conversion of 3-deoxy-D-arabino-heptulosonate 7-phosphate (DAHP) to dehydroquinate (DHQ).</text>
</comment>
<dbReference type="InterPro" id="IPR030963">
    <property type="entry name" value="DHQ_synth_fam"/>
</dbReference>
<evidence type="ECO:0000259" key="20">
    <source>
        <dbReference type="Pfam" id="PF24621"/>
    </source>
</evidence>
<dbReference type="GO" id="GO:0009073">
    <property type="term" value="P:aromatic amino acid family biosynthetic process"/>
    <property type="evidence" value="ECO:0007669"/>
    <property type="project" value="UniProtKB-KW"/>
</dbReference>
<dbReference type="GO" id="GO:0046872">
    <property type="term" value="F:metal ion binding"/>
    <property type="evidence" value="ECO:0007669"/>
    <property type="project" value="UniProtKB-KW"/>
</dbReference>
<dbReference type="SUPFAM" id="SSF56796">
    <property type="entry name" value="Dehydroquinate synthase-like"/>
    <property type="match status" value="1"/>
</dbReference>
<comment type="pathway">
    <text evidence="5 18">Metabolic intermediate biosynthesis; chorismate biosynthesis; chorismate from D-erythrose 4-phosphate and phosphoenolpyruvate: step 2/7.</text>
</comment>
<reference evidence="21 22" key="1">
    <citation type="submission" date="2018-12" db="EMBL/GenBank/DDBJ databases">
        <title>The complete genome of the methanogenic archaea of the candidate phylum Verstraetearchaeota, obtained from the metagenome of underground thermal water.</title>
        <authorList>
            <person name="Kadnikov V.V."/>
            <person name="Mardanov A.V."/>
            <person name="Beletsky A.V."/>
            <person name="Karnachuk O.V."/>
            <person name="Ravin N.V."/>
        </authorList>
    </citation>
    <scope>NUCLEOTIDE SEQUENCE [LARGE SCALE GENOMIC DNA]</scope>
    <source>
        <strain evidence="21">Ch88</strain>
    </source>
</reference>
<feature type="binding site" evidence="18">
    <location>
        <begin position="72"/>
        <end position="77"/>
    </location>
    <ligand>
        <name>NAD(+)</name>
        <dbReference type="ChEBI" id="CHEBI:57540"/>
    </ligand>
</feature>
<dbReference type="InterPro" id="IPR050071">
    <property type="entry name" value="Dehydroquinate_synthase"/>
</dbReference>
<dbReference type="GO" id="GO:0005737">
    <property type="term" value="C:cytoplasm"/>
    <property type="evidence" value="ECO:0007669"/>
    <property type="project" value="UniProtKB-SubCell"/>
</dbReference>
<dbReference type="GO" id="GO:0003856">
    <property type="term" value="F:3-dehydroquinate synthase activity"/>
    <property type="evidence" value="ECO:0007669"/>
    <property type="project" value="UniProtKB-UniRule"/>
</dbReference>
<dbReference type="GO" id="GO:0008652">
    <property type="term" value="P:amino acid biosynthetic process"/>
    <property type="evidence" value="ECO:0007669"/>
    <property type="project" value="UniProtKB-KW"/>
</dbReference>
<dbReference type="FunFam" id="3.40.50.1970:FF:000007">
    <property type="entry name" value="Pentafunctional AROM polypeptide"/>
    <property type="match status" value="1"/>
</dbReference>
<dbReference type="InterPro" id="IPR056179">
    <property type="entry name" value="DHQS_C"/>
</dbReference>
<evidence type="ECO:0000256" key="9">
    <source>
        <dbReference type="ARBA" id="ARBA00022490"/>
    </source>
</evidence>
<dbReference type="UniPathway" id="UPA00053">
    <property type="reaction ID" value="UER00085"/>
</dbReference>
<evidence type="ECO:0000256" key="12">
    <source>
        <dbReference type="ARBA" id="ARBA00022741"/>
    </source>
</evidence>
<dbReference type="GO" id="GO:0000166">
    <property type="term" value="F:nucleotide binding"/>
    <property type="evidence" value="ECO:0007669"/>
    <property type="project" value="UniProtKB-KW"/>
</dbReference>
<evidence type="ECO:0000256" key="10">
    <source>
        <dbReference type="ARBA" id="ARBA00022605"/>
    </source>
</evidence>
<keyword evidence="15 18" id="KW-0057">Aromatic amino acid biosynthesis</keyword>
<dbReference type="HAMAP" id="MF_00110">
    <property type="entry name" value="DHQ_synthase"/>
    <property type="match status" value="1"/>
</dbReference>
<comment type="cofactor">
    <cofactor evidence="18">
        <name>Co(2+)</name>
        <dbReference type="ChEBI" id="CHEBI:48828"/>
    </cofactor>
    <cofactor evidence="18">
        <name>Zn(2+)</name>
        <dbReference type="ChEBI" id="CHEBI:29105"/>
    </cofactor>
    <text evidence="18">Binds 1 divalent metal cation per subunit. Can use either Co(2+) or Zn(2+).</text>
</comment>
<dbReference type="CDD" id="cd08195">
    <property type="entry name" value="DHQS"/>
    <property type="match status" value="1"/>
</dbReference>
<comment type="subcellular location">
    <subcellularLocation>
        <location evidence="4 18">Cytoplasm</location>
    </subcellularLocation>
</comment>
<dbReference type="InterPro" id="IPR016037">
    <property type="entry name" value="DHQ_synth_AroB"/>
</dbReference>
<evidence type="ECO:0000313" key="22">
    <source>
        <dbReference type="Proteomes" id="UP000288215"/>
    </source>
</evidence>
<feature type="domain" description="3-dehydroquinate synthase N-terminal" evidence="19">
    <location>
        <begin position="68"/>
        <end position="180"/>
    </location>
</feature>
<dbReference type="AlphaFoldDB" id="A0A444L737"/>
<accession>A0A444L737</accession>
<comment type="caution">
    <text evidence="21">The sequence shown here is derived from an EMBL/GenBank/DDBJ whole genome shotgun (WGS) entry which is preliminary data.</text>
</comment>
<dbReference type="PANTHER" id="PTHR43622">
    <property type="entry name" value="3-DEHYDROQUINATE SYNTHASE"/>
    <property type="match status" value="1"/>
</dbReference>
<feature type="binding site" evidence="18">
    <location>
        <position position="248"/>
    </location>
    <ligand>
        <name>Zn(2+)</name>
        <dbReference type="ChEBI" id="CHEBI:29105"/>
    </ligand>
</feature>
<evidence type="ECO:0000256" key="1">
    <source>
        <dbReference type="ARBA" id="ARBA00001393"/>
    </source>
</evidence>
<evidence type="ECO:0000259" key="19">
    <source>
        <dbReference type="Pfam" id="PF01761"/>
    </source>
</evidence>
<dbReference type="Pfam" id="PF24621">
    <property type="entry name" value="DHQS_C"/>
    <property type="match status" value="1"/>
</dbReference>
<evidence type="ECO:0000256" key="4">
    <source>
        <dbReference type="ARBA" id="ARBA00004496"/>
    </source>
</evidence>
<evidence type="ECO:0000256" key="2">
    <source>
        <dbReference type="ARBA" id="ARBA00001911"/>
    </source>
</evidence>
<evidence type="ECO:0000256" key="17">
    <source>
        <dbReference type="ARBA" id="ARBA00023285"/>
    </source>
</evidence>